<proteinExistence type="inferred from homology"/>
<dbReference type="Pfam" id="PF08544">
    <property type="entry name" value="GHMP_kinases_C"/>
    <property type="match status" value="1"/>
</dbReference>
<name>A0A1I7NL74_9BACT</name>
<dbReference type="InterPro" id="IPR036554">
    <property type="entry name" value="GHMP_kinase_C_sf"/>
</dbReference>
<keyword evidence="1" id="KW-0808">Transferase</keyword>
<evidence type="ECO:0000256" key="4">
    <source>
        <dbReference type="ARBA" id="ARBA00022840"/>
    </source>
</evidence>
<dbReference type="PANTHER" id="PTHR32463">
    <property type="entry name" value="L-FUCOSE KINASE"/>
    <property type="match status" value="1"/>
</dbReference>
<dbReference type="SUPFAM" id="SSF54211">
    <property type="entry name" value="Ribosomal protein S5 domain 2-like"/>
    <property type="match status" value="1"/>
</dbReference>
<keyword evidence="3 8" id="KW-0418">Kinase</keyword>
<dbReference type="PIRSF" id="PIRSF036406">
    <property type="entry name" value="Hept_kin"/>
    <property type="match status" value="1"/>
</dbReference>
<dbReference type="GO" id="GO:0050201">
    <property type="term" value="F:fucokinase activity"/>
    <property type="evidence" value="ECO:0007669"/>
    <property type="project" value="TreeGrafter"/>
</dbReference>
<dbReference type="SUPFAM" id="SSF55060">
    <property type="entry name" value="GHMP Kinase, C-terminal domain"/>
    <property type="match status" value="1"/>
</dbReference>
<evidence type="ECO:0000256" key="3">
    <source>
        <dbReference type="ARBA" id="ARBA00022777"/>
    </source>
</evidence>
<reference evidence="9" key="1">
    <citation type="submission" date="2016-10" db="EMBL/GenBank/DDBJ databases">
        <authorList>
            <person name="Varghese N."/>
            <person name="Submissions S."/>
        </authorList>
    </citation>
    <scope>NUCLEOTIDE SEQUENCE [LARGE SCALE GENOMIC DNA]</scope>
    <source>
        <strain evidence="9">DSM 14807</strain>
    </source>
</reference>
<keyword evidence="2" id="KW-0547">Nucleotide-binding</keyword>
<keyword evidence="4" id="KW-0067">ATP-binding</keyword>
<dbReference type="InterPro" id="IPR001174">
    <property type="entry name" value="HddA/FKP"/>
</dbReference>
<dbReference type="Gene3D" id="3.30.230.120">
    <property type="match status" value="1"/>
</dbReference>
<dbReference type="EMBL" id="FPCJ01000001">
    <property type="protein sequence ID" value="SFV35340.1"/>
    <property type="molecule type" value="Genomic_DNA"/>
</dbReference>
<organism evidence="8 9">
    <name type="scientific">Thermoflavifilum thermophilum</name>
    <dbReference type="NCBI Taxonomy" id="1393122"/>
    <lineage>
        <taxon>Bacteria</taxon>
        <taxon>Pseudomonadati</taxon>
        <taxon>Bacteroidota</taxon>
        <taxon>Chitinophagia</taxon>
        <taxon>Chitinophagales</taxon>
        <taxon>Chitinophagaceae</taxon>
        <taxon>Thermoflavifilum</taxon>
    </lineage>
</organism>
<dbReference type="PRINTS" id="PR00960">
    <property type="entry name" value="LMBPPROTEIN"/>
</dbReference>
<evidence type="ECO:0000313" key="8">
    <source>
        <dbReference type="EMBL" id="SFV35340.1"/>
    </source>
</evidence>
<dbReference type="InterPro" id="IPR020568">
    <property type="entry name" value="Ribosomal_Su5_D2-typ_SF"/>
</dbReference>
<protein>
    <submittedName>
        <fullName evidence="8">D-glycero-alpha-D-manno-heptose-7-phosphate kinase</fullName>
    </submittedName>
</protein>
<evidence type="ECO:0000313" key="9">
    <source>
        <dbReference type="Proteomes" id="UP000199537"/>
    </source>
</evidence>
<dbReference type="GO" id="GO:0005524">
    <property type="term" value="F:ATP binding"/>
    <property type="evidence" value="ECO:0007669"/>
    <property type="project" value="UniProtKB-KW"/>
</dbReference>
<keyword evidence="9" id="KW-1185">Reference proteome</keyword>
<dbReference type="PANTHER" id="PTHR32463:SF0">
    <property type="entry name" value="L-FUCOSE KINASE"/>
    <property type="match status" value="1"/>
</dbReference>
<evidence type="ECO:0000256" key="2">
    <source>
        <dbReference type="ARBA" id="ARBA00022741"/>
    </source>
</evidence>
<dbReference type="STRING" id="1393122.SAMN05660895_2209"/>
<evidence type="ECO:0000256" key="5">
    <source>
        <dbReference type="ARBA" id="ARBA00038121"/>
    </source>
</evidence>
<evidence type="ECO:0000259" key="6">
    <source>
        <dbReference type="Pfam" id="PF00288"/>
    </source>
</evidence>
<dbReference type="InterPro" id="IPR014606">
    <property type="entry name" value="Heptose_7-P_kinase"/>
</dbReference>
<feature type="domain" description="GHMP kinase N-terminal" evidence="6">
    <location>
        <begin position="79"/>
        <end position="167"/>
    </location>
</feature>
<dbReference type="OrthoDB" id="9812992at2"/>
<dbReference type="InterPro" id="IPR052203">
    <property type="entry name" value="GHMP_Kinase-Related"/>
</dbReference>
<sequence length="340" mass="37635">MMYRSKAPLRIGLAGGGTDVSPYADLYHGAVLNATLSLFAYASIEPLHESHIELYAADRGQHLSLSCVAEHPVDGELQLLKGVYNRIVKDFTHQPLSFRLTTYVDAPPGSGLGTSSTLVVAIVGAFAEWLKLPLGEYDIARLAYEIERHDLGMAGGRQDQYAATFGGVNFMEFYADEKVIVNPLRIRQHYLDELENNLLLYHTATSRLSSIIIEEQKRNVMQKNTASIEAMHQLKEQAILMKEALLKGRIDEIGEILDFGFQHKRRMASGISNPQLDEIYETAKKAGATGGKISGAGGGGFMILYCPGNTRYRVMEALKPFGGSFHKYQFVQQGLTTWSI</sequence>
<dbReference type="GO" id="GO:0042352">
    <property type="term" value="P:GDP-L-fucose salvage"/>
    <property type="evidence" value="ECO:0007669"/>
    <property type="project" value="TreeGrafter"/>
</dbReference>
<comment type="similarity">
    <text evidence="5">Belongs to the GHMP kinase family.</text>
</comment>
<dbReference type="InterPro" id="IPR013750">
    <property type="entry name" value="GHMP_kinase_C_dom"/>
</dbReference>
<dbReference type="InterPro" id="IPR006204">
    <property type="entry name" value="GHMP_kinase_N_dom"/>
</dbReference>
<feature type="domain" description="GHMP kinase C-terminal" evidence="7">
    <location>
        <begin position="241"/>
        <end position="318"/>
    </location>
</feature>
<dbReference type="Proteomes" id="UP000199537">
    <property type="component" value="Unassembled WGS sequence"/>
</dbReference>
<evidence type="ECO:0000256" key="1">
    <source>
        <dbReference type="ARBA" id="ARBA00022679"/>
    </source>
</evidence>
<dbReference type="RefSeq" id="WP_092460490.1">
    <property type="nucleotide sequence ID" value="NZ_FPCJ01000001.1"/>
</dbReference>
<dbReference type="AlphaFoldDB" id="A0A1I7NL74"/>
<evidence type="ECO:0000259" key="7">
    <source>
        <dbReference type="Pfam" id="PF08544"/>
    </source>
</evidence>
<dbReference type="Pfam" id="PF00288">
    <property type="entry name" value="GHMP_kinases_N"/>
    <property type="match status" value="1"/>
</dbReference>
<accession>A0A1I7NL74</accession>
<gene>
    <name evidence="8" type="ORF">SAMN05660895_2209</name>
</gene>